<evidence type="ECO:0000313" key="2">
    <source>
        <dbReference type="Proteomes" id="UP000078492"/>
    </source>
</evidence>
<protein>
    <recommendedName>
        <fullName evidence="3">DUF1758 domain-containing protein</fullName>
    </recommendedName>
</protein>
<proteinExistence type="predicted"/>
<organism evidence="1 2">
    <name type="scientific">Trachymyrmex cornetzi</name>
    <dbReference type="NCBI Taxonomy" id="471704"/>
    <lineage>
        <taxon>Eukaryota</taxon>
        <taxon>Metazoa</taxon>
        <taxon>Ecdysozoa</taxon>
        <taxon>Arthropoda</taxon>
        <taxon>Hexapoda</taxon>
        <taxon>Insecta</taxon>
        <taxon>Pterygota</taxon>
        <taxon>Neoptera</taxon>
        <taxon>Endopterygota</taxon>
        <taxon>Hymenoptera</taxon>
        <taxon>Apocrita</taxon>
        <taxon>Aculeata</taxon>
        <taxon>Formicoidea</taxon>
        <taxon>Formicidae</taxon>
        <taxon>Myrmicinae</taxon>
        <taxon>Trachymyrmex</taxon>
    </lineage>
</organism>
<gene>
    <name evidence="1" type="ORF">ALC57_04941</name>
</gene>
<dbReference type="Pfam" id="PF03564">
    <property type="entry name" value="DUF1759"/>
    <property type="match status" value="1"/>
</dbReference>
<dbReference type="Proteomes" id="UP000078492">
    <property type="component" value="Unassembled WGS sequence"/>
</dbReference>
<name>A0A151JBW9_9HYME</name>
<dbReference type="EMBL" id="KQ979091">
    <property type="protein sequence ID" value="KYN22651.1"/>
    <property type="molecule type" value="Genomic_DNA"/>
</dbReference>
<dbReference type="InterPro" id="IPR005312">
    <property type="entry name" value="DUF1759"/>
</dbReference>
<dbReference type="AlphaFoldDB" id="A0A151JBW9"/>
<evidence type="ECO:0000313" key="1">
    <source>
        <dbReference type="EMBL" id="KYN22651.1"/>
    </source>
</evidence>
<keyword evidence="2" id="KW-1185">Reference proteome</keyword>
<dbReference type="PANTHER" id="PTHR47331">
    <property type="entry name" value="PHD-TYPE DOMAIN-CONTAINING PROTEIN"/>
    <property type="match status" value="1"/>
</dbReference>
<sequence>MSDRIKFLVQKRTSLKSQITSLANLFDKGRIDNTTLKLRSARLTELYHAYEEYNDELAVLDPEGGHQDEFANVQERFYSIVSRIESSINATATYGANASGAGHEARKDDSGSVASVVRRRIKLPEAPLPTFGGTRADLSDIDKLHYLRSALTDDAANKIKIFTVDGINYSEAWDLLERSYEQHLASLKVLGVSVGSEIVVHLLESKLPKCTLEKWEATLERDQFPQLDEIYEFLYKTAVCASKRERSKIVDSEKRKGEPPVKKRHVDSNKAFVLSTSRGCIMCKTKRHPLYLCDKFKRLPIPKRIEAVREAKICYNCLRSHRDRPCKFSNCTICQKRHNTLLHLDGYATTGKSDATRSSDTPHS</sequence>
<dbReference type="PANTHER" id="PTHR47331:SF5">
    <property type="entry name" value="RIBONUCLEASE H"/>
    <property type="match status" value="1"/>
</dbReference>
<dbReference type="STRING" id="471704.A0A151JBW9"/>
<reference evidence="1 2" key="1">
    <citation type="submission" date="2015-09" db="EMBL/GenBank/DDBJ databases">
        <title>Trachymyrmex cornetzi WGS genome.</title>
        <authorList>
            <person name="Nygaard S."/>
            <person name="Hu H."/>
            <person name="Boomsma J."/>
            <person name="Zhang G."/>
        </authorList>
    </citation>
    <scope>NUCLEOTIDE SEQUENCE [LARGE SCALE GENOMIC DNA]</scope>
    <source>
        <strain evidence="1">Tcor2-1</strain>
        <tissue evidence="1">Whole body</tissue>
    </source>
</reference>
<evidence type="ECO:0008006" key="3">
    <source>
        <dbReference type="Google" id="ProtNLM"/>
    </source>
</evidence>
<accession>A0A151JBW9</accession>